<dbReference type="GO" id="GO:0005975">
    <property type="term" value="P:carbohydrate metabolic process"/>
    <property type="evidence" value="ECO:0007669"/>
    <property type="project" value="InterPro"/>
</dbReference>
<dbReference type="GO" id="GO:0005576">
    <property type="term" value="C:extracellular region"/>
    <property type="evidence" value="ECO:0007669"/>
    <property type="project" value="InterPro"/>
</dbReference>
<dbReference type="SUPFAM" id="SSF51445">
    <property type="entry name" value="(Trans)glycosidases"/>
    <property type="match status" value="1"/>
</dbReference>
<dbReference type="SMART" id="SM00494">
    <property type="entry name" value="ChtBD2"/>
    <property type="match status" value="1"/>
</dbReference>
<keyword evidence="5" id="KW-0732">Signal</keyword>
<dbReference type="AlphaFoldDB" id="A0A226DRC5"/>
<evidence type="ECO:0000259" key="6">
    <source>
        <dbReference type="PROSITE" id="PS50940"/>
    </source>
</evidence>
<dbReference type="InterPro" id="IPR017853">
    <property type="entry name" value="GH"/>
</dbReference>
<dbReference type="SUPFAM" id="SSF54556">
    <property type="entry name" value="Chitinase insertion domain"/>
    <property type="match status" value="1"/>
</dbReference>
<keyword evidence="3" id="KW-1015">Disulfide bond</keyword>
<dbReference type="OMA" id="WMGNFTA"/>
<dbReference type="InterPro" id="IPR002557">
    <property type="entry name" value="Chitin-bd_dom"/>
</dbReference>
<feature type="signal peptide" evidence="5">
    <location>
        <begin position="1"/>
        <end position="18"/>
    </location>
</feature>
<dbReference type="EMBL" id="LNIX01000012">
    <property type="protein sequence ID" value="OXA47759.1"/>
    <property type="molecule type" value="Genomic_DNA"/>
</dbReference>
<evidence type="ECO:0000256" key="3">
    <source>
        <dbReference type="ARBA" id="ARBA00023157"/>
    </source>
</evidence>
<evidence type="ECO:0000256" key="4">
    <source>
        <dbReference type="SAM" id="MobiDB-lite"/>
    </source>
</evidence>
<gene>
    <name evidence="8" type="ORF">Fcan01_17464</name>
</gene>
<dbReference type="PROSITE" id="PS51910">
    <property type="entry name" value="GH18_2"/>
    <property type="match status" value="1"/>
</dbReference>
<dbReference type="Pfam" id="PF01607">
    <property type="entry name" value="CBM_14"/>
    <property type="match status" value="1"/>
</dbReference>
<dbReference type="Gene3D" id="3.20.20.80">
    <property type="entry name" value="Glycosidases"/>
    <property type="match status" value="1"/>
</dbReference>
<dbReference type="Pfam" id="PF00704">
    <property type="entry name" value="Glyco_hydro_18"/>
    <property type="match status" value="1"/>
</dbReference>
<feature type="compositionally biased region" description="Low complexity" evidence="4">
    <location>
        <begin position="75"/>
        <end position="103"/>
    </location>
</feature>
<organism evidence="8 9">
    <name type="scientific">Folsomia candida</name>
    <name type="common">Springtail</name>
    <dbReference type="NCBI Taxonomy" id="158441"/>
    <lineage>
        <taxon>Eukaryota</taxon>
        <taxon>Metazoa</taxon>
        <taxon>Ecdysozoa</taxon>
        <taxon>Arthropoda</taxon>
        <taxon>Hexapoda</taxon>
        <taxon>Collembola</taxon>
        <taxon>Entomobryomorpha</taxon>
        <taxon>Isotomoidea</taxon>
        <taxon>Isotomidae</taxon>
        <taxon>Proisotominae</taxon>
        <taxon>Folsomia</taxon>
    </lineage>
</organism>
<dbReference type="Gene3D" id="2.170.140.10">
    <property type="entry name" value="Chitin binding domain"/>
    <property type="match status" value="1"/>
</dbReference>
<comment type="caution">
    <text evidence="8">The sequence shown here is derived from an EMBL/GenBank/DDBJ whole genome shotgun (WGS) entry which is preliminary data.</text>
</comment>
<dbReference type="GO" id="GO:0004568">
    <property type="term" value="F:chitinase activity"/>
    <property type="evidence" value="ECO:0007669"/>
    <property type="project" value="TreeGrafter"/>
</dbReference>
<dbReference type="InterPro" id="IPR029070">
    <property type="entry name" value="Chitinase_insertion_sf"/>
</dbReference>
<sequence>MWVVLTALLFLGSKTAYGCTDGEYAPHPSDCNKYLVCNHGAWVEMSCGSGLYWNAQGKYCDWPASSGCTSGGGQTTTTQRPTSTTTQRLTSTTTNTGPTTTTTYRPPGPSGKKLICYFTDWAWYRTAAGKYSPDDIDPTLCTHIVYSFILLDASTSQVKIADSWADVDNKFYEKVTALRRQGVHVTIAVGGWTDSEGNKYSQMMNDPGKRGTFVRSVVDFVKKWNFEGVDLDLEYPACWQGNCDGGPASDKQGFSALVTELRQALPAGSILSAAVSASKGIIPKGCKALNLKFYLKSILILNSKGNLSGFLIAAYDVPLLSAKLDWIGVMDYDFHGPWDGMTGHIAPLYYKSGDKVDYFNVDSSIEVWTSLGADPAKLIVGVPTYGKSFTLSNSANNGLNAPTSGAGNSGRYTNAAGTLAYYEICANSGWTVVQDSEGKMGPYAYSGNQWVSYDDPAFARKKVAYLKSKGLGGAMVWSLDFDDFNNQCGGGRYPVINALKQALNS</sequence>
<dbReference type="PROSITE" id="PS50940">
    <property type="entry name" value="CHIT_BIND_II"/>
    <property type="match status" value="1"/>
</dbReference>
<keyword evidence="9" id="KW-1185">Reference proteome</keyword>
<dbReference type="SMART" id="SM00636">
    <property type="entry name" value="Glyco_18"/>
    <property type="match status" value="1"/>
</dbReference>
<dbReference type="InterPro" id="IPR050314">
    <property type="entry name" value="Glycosyl_Hydrlase_18"/>
</dbReference>
<evidence type="ECO:0000256" key="1">
    <source>
        <dbReference type="ARBA" id="ARBA00009121"/>
    </source>
</evidence>
<comment type="similarity">
    <text evidence="1">Belongs to the glycosyl hydrolase 18 family. Chitinase class II subfamily.</text>
</comment>
<dbReference type="OrthoDB" id="73875at2759"/>
<evidence type="ECO:0000313" key="9">
    <source>
        <dbReference type="Proteomes" id="UP000198287"/>
    </source>
</evidence>
<dbReference type="GO" id="GO:0008061">
    <property type="term" value="F:chitin binding"/>
    <property type="evidence" value="ECO:0007669"/>
    <property type="project" value="UniProtKB-KW"/>
</dbReference>
<dbReference type="PANTHER" id="PTHR11177">
    <property type="entry name" value="CHITINASE"/>
    <property type="match status" value="1"/>
</dbReference>
<feature type="domain" description="Chitin-binding type-2" evidence="6">
    <location>
        <begin position="16"/>
        <end position="70"/>
    </location>
</feature>
<evidence type="ECO:0000256" key="2">
    <source>
        <dbReference type="ARBA" id="ARBA00022669"/>
    </source>
</evidence>
<dbReference type="FunFam" id="3.10.50.10:FF:000001">
    <property type="entry name" value="Chitinase 3-like 1"/>
    <property type="match status" value="1"/>
</dbReference>
<feature type="region of interest" description="Disordered" evidence="4">
    <location>
        <begin position="71"/>
        <end position="106"/>
    </location>
</feature>
<dbReference type="PANTHER" id="PTHR11177:SF359">
    <property type="entry name" value="CHITINASE 10-RELATED"/>
    <property type="match status" value="1"/>
</dbReference>
<dbReference type="SUPFAM" id="SSF57625">
    <property type="entry name" value="Invertebrate chitin-binding proteins"/>
    <property type="match status" value="1"/>
</dbReference>
<reference evidence="8 9" key="1">
    <citation type="submission" date="2015-12" db="EMBL/GenBank/DDBJ databases">
        <title>The genome of Folsomia candida.</title>
        <authorList>
            <person name="Faddeeva A."/>
            <person name="Derks M.F."/>
            <person name="Anvar Y."/>
            <person name="Smit S."/>
            <person name="Van Straalen N."/>
            <person name="Roelofs D."/>
        </authorList>
    </citation>
    <scope>NUCLEOTIDE SEQUENCE [LARGE SCALE GENOMIC DNA]</scope>
    <source>
        <strain evidence="8 9">VU population</strain>
        <tissue evidence="8">Whole body</tissue>
    </source>
</reference>
<dbReference type="STRING" id="158441.A0A226DRC5"/>
<name>A0A226DRC5_FOLCA</name>
<dbReference type="GO" id="GO:0006032">
    <property type="term" value="P:chitin catabolic process"/>
    <property type="evidence" value="ECO:0007669"/>
    <property type="project" value="TreeGrafter"/>
</dbReference>
<dbReference type="Gene3D" id="3.10.50.10">
    <property type="match status" value="1"/>
</dbReference>
<feature type="chain" id="PRO_5012804831" evidence="5">
    <location>
        <begin position="19"/>
        <end position="505"/>
    </location>
</feature>
<protein>
    <submittedName>
        <fullName evidence="8">Putative chitinase 3</fullName>
    </submittedName>
</protein>
<dbReference type="InterPro" id="IPR036508">
    <property type="entry name" value="Chitin-bd_dom_sf"/>
</dbReference>
<evidence type="ECO:0000259" key="7">
    <source>
        <dbReference type="PROSITE" id="PS51910"/>
    </source>
</evidence>
<dbReference type="InterPro" id="IPR001223">
    <property type="entry name" value="Glyco_hydro18_cat"/>
</dbReference>
<keyword evidence="2" id="KW-0147">Chitin-binding</keyword>
<accession>A0A226DRC5</accession>
<dbReference type="InterPro" id="IPR011583">
    <property type="entry name" value="Chitinase_II/V-like_cat"/>
</dbReference>
<proteinExistence type="inferred from homology"/>
<evidence type="ECO:0000313" key="8">
    <source>
        <dbReference type="EMBL" id="OXA47759.1"/>
    </source>
</evidence>
<feature type="domain" description="GH18" evidence="7">
    <location>
        <begin position="112"/>
        <end position="505"/>
    </location>
</feature>
<dbReference type="Proteomes" id="UP000198287">
    <property type="component" value="Unassembled WGS sequence"/>
</dbReference>
<evidence type="ECO:0000256" key="5">
    <source>
        <dbReference type="SAM" id="SignalP"/>
    </source>
</evidence>